<dbReference type="CDD" id="cd04730">
    <property type="entry name" value="NPD_like"/>
    <property type="match status" value="1"/>
</dbReference>
<evidence type="ECO:0000256" key="2">
    <source>
        <dbReference type="ARBA" id="ARBA00022643"/>
    </source>
</evidence>
<evidence type="ECO:0000256" key="3">
    <source>
        <dbReference type="ARBA" id="ARBA00023002"/>
    </source>
</evidence>
<name>A0ABM7P0V6_9BACT</name>
<keyword evidence="2" id="KW-0288">FMN</keyword>
<keyword evidence="4" id="KW-0223">Dioxygenase</keyword>
<dbReference type="Pfam" id="PF03060">
    <property type="entry name" value="NMO"/>
    <property type="match status" value="1"/>
</dbReference>
<dbReference type="EMBL" id="AP024484">
    <property type="protein sequence ID" value="BCS86411.1"/>
    <property type="molecule type" value="Genomic_DNA"/>
</dbReference>
<proteinExistence type="predicted"/>
<gene>
    <name evidence="4" type="ORF">prwr041_23040</name>
</gene>
<organism evidence="4 5">
    <name type="scientific">Prevotella herbatica</name>
    <dbReference type="NCBI Taxonomy" id="2801997"/>
    <lineage>
        <taxon>Bacteria</taxon>
        <taxon>Pseudomonadati</taxon>
        <taxon>Bacteroidota</taxon>
        <taxon>Bacteroidia</taxon>
        <taxon>Bacteroidales</taxon>
        <taxon>Prevotellaceae</taxon>
        <taxon>Prevotella</taxon>
    </lineage>
</organism>
<keyword evidence="3" id="KW-0560">Oxidoreductase</keyword>
<evidence type="ECO:0000313" key="5">
    <source>
        <dbReference type="Proteomes" id="UP001319045"/>
    </source>
</evidence>
<evidence type="ECO:0000256" key="1">
    <source>
        <dbReference type="ARBA" id="ARBA00022630"/>
    </source>
</evidence>
<keyword evidence="5" id="KW-1185">Reference proteome</keyword>
<dbReference type="GO" id="GO:0051213">
    <property type="term" value="F:dioxygenase activity"/>
    <property type="evidence" value="ECO:0007669"/>
    <property type="project" value="UniProtKB-KW"/>
</dbReference>
<dbReference type="Proteomes" id="UP001319045">
    <property type="component" value="Chromosome"/>
</dbReference>
<dbReference type="SUPFAM" id="SSF51412">
    <property type="entry name" value="Inosine monophosphate dehydrogenase (IMPDH)"/>
    <property type="match status" value="1"/>
</dbReference>
<dbReference type="PANTHER" id="PTHR32332:SF20">
    <property type="entry name" value="2-NITROPROPANE DIOXYGENASE-LIKE PROTEIN"/>
    <property type="match status" value="1"/>
</dbReference>
<dbReference type="PANTHER" id="PTHR32332">
    <property type="entry name" value="2-NITROPROPANE DIOXYGENASE"/>
    <property type="match status" value="1"/>
</dbReference>
<keyword evidence="1" id="KW-0285">Flavoprotein</keyword>
<protein>
    <submittedName>
        <fullName evidence="4">2-nitropropane dioxygenase</fullName>
    </submittedName>
</protein>
<sequence>MKATKITELFGIKYPIIAGGMVWCSGWRLASAVSNAGGLGLLGAGSMHPETLAEHIDKMNAATDKPWGVNLPLMYPELDKIVELIISKGVKIVFTSAGSPAKLTSRFHEAGIKVVHVIANSKFARKCEEAGVDAIVAEGFEAGGHNGREELTTMTLIPQIRKATSLPLLAAGGIASGEAMLAAMALGADGVQIGTLFAVSEESSASDAFKQQCLNIGEGDTILALKKLAPTRLVKNALYDRIKEAEDRGADADELRTILGTNAAKRGIFEGDIENGEMEIGQAVAGIKELKSVSKIVNELVERYNQALDKLR</sequence>
<evidence type="ECO:0000313" key="4">
    <source>
        <dbReference type="EMBL" id="BCS86411.1"/>
    </source>
</evidence>
<dbReference type="InterPro" id="IPR013785">
    <property type="entry name" value="Aldolase_TIM"/>
</dbReference>
<accession>A0ABM7P0V6</accession>
<dbReference type="Gene3D" id="3.20.20.70">
    <property type="entry name" value="Aldolase class I"/>
    <property type="match status" value="1"/>
</dbReference>
<reference evidence="4 5" key="1">
    <citation type="journal article" date="2022" name="Int. J. Syst. Evol. Microbiol.">
        <title>Prevotella herbatica sp. nov., a plant polysaccharide-decomposing anaerobic bacterium isolated from a methanogenic reactor.</title>
        <authorList>
            <person name="Uek A."/>
            <person name="Tonouchi A."/>
            <person name="Kaku N."/>
            <person name="Ueki K."/>
        </authorList>
    </citation>
    <scope>NUCLEOTIDE SEQUENCE [LARGE SCALE GENOMIC DNA]</scope>
    <source>
        <strain evidence="4 5">WR041</strain>
    </source>
</reference>
<dbReference type="InterPro" id="IPR004136">
    <property type="entry name" value="NMO"/>
</dbReference>
<dbReference type="RefSeq" id="WP_207153967.1">
    <property type="nucleotide sequence ID" value="NZ_AP024484.1"/>
</dbReference>